<dbReference type="InterPro" id="IPR036047">
    <property type="entry name" value="F-box-like_dom_sf"/>
</dbReference>
<comment type="caution">
    <text evidence="2">The sequence shown here is derived from an EMBL/GenBank/DDBJ whole genome shotgun (WGS) entry which is preliminary data.</text>
</comment>
<proteinExistence type="predicted"/>
<dbReference type="AlphaFoldDB" id="A0A8H3AU75"/>
<dbReference type="CDD" id="cd09917">
    <property type="entry name" value="F-box_SF"/>
    <property type="match status" value="1"/>
</dbReference>
<dbReference type="SUPFAM" id="SSF81383">
    <property type="entry name" value="F-box domain"/>
    <property type="match status" value="1"/>
</dbReference>
<reference evidence="2" key="1">
    <citation type="submission" date="2021-01" db="EMBL/GenBank/DDBJ databases">
        <authorList>
            <person name="Kaushik A."/>
        </authorList>
    </citation>
    <scope>NUCLEOTIDE SEQUENCE</scope>
    <source>
        <strain evidence="2">AG4-RS23</strain>
    </source>
</reference>
<evidence type="ECO:0000259" key="1">
    <source>
        <dbReference type="PROSITE" id="PS50181"/>
    </source>
</evidence>
<dbReference type="Gene3D" id="1.20.1280.50">
    <property type="match status" value="1"/>
</dbReference>
<sequence length="557" mass="63075">MGKEITYSDLPTECLLRILSFLALPEIAVLLRTSKLWNLIITVNEQLLYHRIANDLSEISAPFGSLSGALDGWLSREAREVRGWKEYCRLYVTTERRWRGKERPYSTRDAFGSIQQTRVGWVKIDIEKALLVMTAAGDEESDGDDRIVVTVHCLRDPTRKTLFCLNQTPSFARVELSRGFVVFSSERVVSDSFEVWRWAEDQATSQTLRQPTREQSQKYEHAVLSAGIDESPFRGELLPMSLLRQPGELRAYQLVYPTLCVGSHAGDQLWLWDVRTGRLFQTIHIEPSPYQQFSMRYVDINESHVFVATHTVSVYSRTTSECVFHLKESELRRLADYVTPPVPTYGSGSAFQEYALLGYHDPDINVTPPYILDIVVAVRASPTGDNCVVVTHWGYILLISGFKPEISEHGHNYNPASIGIDLAYKKRVESLSVLSNIRISLARTKGIVHRLAYDGRRILVFGSFGLALINLDRKGGPANNFEISFSERTLAKLSPFPARSMHLVPPFAGEVDIYQGCTCLQMTADSCWMVWSPEGYESLVGDPQFNCMIDFTRAEFD</sequence>
<dbReference type="Pfam" id="PF12937">
    <property type="entry name" value="F-box-like"/>
    <property type="match status" value="1"/>
</dbReference>
<evidence type="ECO:0000313" key="3">
    <source>
        <dbReference type="Proteomes" id="UP000663861"/>
    </source>
</evidence>
<feature type="domain" description="F-box" evidence="1">
    <location>
        <begin position="4"/>
        <end position="52"/>
    </location>
</feature>
<accession>A0A8H3AU75</accession>
<evidence type="ECO:0000313" key="2">
    <source>
        <dbReference type="EMBL" id="CAE6440256.1"/>
    </source>
</evidence>
<protein>
    <recommendedName>
        <fullName evidence="1">F-box domain-containing protein</fullName>
    </recommendedName>
</protein>
<dbReference type="EMBL" id="CAJMWY010000590">
    <property type="protein sequence ID" value="CAE6440256.1"/>
    <property type="molecule type" value="Genomic_DNA"/>
</dbReference>
<gene>
    <name evidence="2" type="ORF">RDB_LOCUS39350</name>
</gene>
<dbReference type="InterPro" id="IPR001810">
    <property type="entry name" value="F-box_dom"/>
</dbReference>
<organism evidence="2 3">
    <name type="scientific">Rhizoctonia solani</name>
    <dbReference type="NCBI Taxonomy" id="456999"/>
    <lineage>
        <taxon>Eukaryota</taxon>
        <taxon>Fungi</taxon>
        <taxon>Dikarya</taxon>
        <taxon>Basidiomycota</taxon>
        <taxon>Agaricomycotina</taxon>
        <taxon>Agaricomycetes</taxon>
        <taxon>Cantharellales</taxon>
        <taxon>Ceratobasidiaceae</taxon>
        <taxon>Rhizoctonia</taxon>
    </lineage>
</organism>
<name>A0A8H3AU75_9AGAM</name>
<dbReference type="SUPFAM" id="SSF50998">
    <property type="entry name" value="Quinoprotein alcohol dehydrogenase-like"/>
    <property type="match status" value="1"/>
</dbReference>
<dbReference type="PROSITE" id="PS50181">
    <property type="entry name" value="FBOX"/>
    <property type="match status" value="1"/>
</dbReference>
<dbReference type="Proteomes" id="UP000663861">
    <property type="component" value="Unassembled WGS sequence"/>
</dbReference>
<dbReference type="InterPro" id="IPR011047">
    <property type="entry name" value="Quinoprotein_ADH-like_sf"/>
</dbReference>